<keyword evidence="6" id="KW-1133">Transmembrane helix</keyword>
<keyword evidence="2" id="KW-0433">Leucine-rich repeat</keyword>
<dbReference type="InterPro" id="IPR001611">
    <property type="entry name" value="Leu-rich_rpt"/>
</dbReference>
<dbReference type="FunFam" id="3.80.10.10:FF:000383">
    <property type="entry name" value="Leucine-rich repeat receptor protein kinase EMS1"/>
    <property type="match status" value="1"/>
</dbReference>
<evidence type="ECO:0000256" key="3">
    <source>
        <dbReference type="ARBA" id="ARBA00022692"/>
    </source>
</evidence>
<keyword evidence="3" id="KW-0812">Transmembrane</keyword>
<protein>
    <submittedName>
        <fullName evidence="9">Uncharacterized protein</fullName>
    </submittedName>
</protein>
<sequence length="314" mass="35194">MRYLNLSTSSFVGVENLQWVAGMSSLEYLDMSAVNLRASPTETYEKTSTTYSFVGYALSNSSDWLQVLNMLPSLLELRLYHCFLSTKFDNQLHGLSNVNFTSLTSLDLSYNLFNSSIPNWLYNLTDLEYLDLSLNSLYGPIPGALQNLRALKVLLSKNIISNDVGNHTSLTGLYLKSYELEGEISGEMPSTLADLCRLQKLNLSDSTLNKLNILDLSRNLISRELPQDWICWKSLNVLMLENNNLSGSIPSSIGYLLSLNLLNLRSNNLSGELPSYMQNSRSLRIIDIGKNKFSGMDGKKISRSSYSNSTFKPV</sequence>
<dbReference type="OrthoDB" id="1600340at2759"/>
<gene>
    <name evidence="9" type="ORF">GIB67_008013</name>
</gene>
<organism evidence="9 10">
    <name type="scientific">Kingdonia uniflora</name>
    <dbReference type="NCBI Taxonomy" id="39325"/>
    <lineage>
        <taxon>Eukaryota</taxon>
        <taxon>Viridiplantae</taxon>
        <taxon>Streptophyta</taxon>
        <taxon>Embryophyta</taxon>
        <taxon>Tracheophyta</taxon>
        <taxon>Spermatophyta</taxon>
        <taxon>Magnoliopsida</taxon>
        <taxon>Ranunculales</taxon>
        <taxon>Circaeasteraceae</taxon>
        <taxon>Kingdonia</taxon>
    </lineage>
</organism>
<evidence type="ECO:0000313" key="9">
    <source>
        <dbReference type="EMBL" id="KAF6159584.1"/>
    </source>
</evidence>
<comment type="subcellular location">
    <subcellularLocation>
        <location evidence="1">Membrane</location>
        <topology evidence="1">Single-pass type I membrane protein</topology>
    </subcellularLocation>
</comment>
<evidence type="ECO:0000256" key="1">
    <source>
        <dbReference type="ARBA" id="ARBA00004479"/>
    </source>
</evidence>
<evidence type="ECO:0000313" key="10">
    <source>
        <dbReference type="Proteomes" id="UP000541444"/>
    </source>
</evidence>
<dbReference type="PANTHER" id="PTHR48063:SF112">
    <property type="entry name" value="RECEPTOR LIKE PROTEIN 30-LIKE"/>
    <property type="match status" value="1"/>
</dbReference>
<dbReference type="AlphaFoldDB" id="A0A7J7MXQ5"/>
<evidence type="ECO:0000256" key="8">
    <source>
        <dbReference type="ARBA" id="ARBA00023180"/>
    </source>
</evidence>
<evidence type="ECO:0000256" key="7">
    <source>
        <dbReference type="ARBA" id="ARBA00023136"/>
    </source>
</evidence>
<proteinExistence type="predicted"/>
<dbReference type="SUPFAM" id="SSF52047">
    <property type="entry name" value="RNI-like"/>
    <property type="match status" value="1"/>
</dbReference>
<keyword evidence="7" id="KW-0472">Membrane</keyword>
<evidence type="ECO:0000256" key="4">
    <source>
        <dbReference type="ARBA" id="ARBA00022729"/>
    </source>
</evidence>
<keyword evidence="4" id="KW-0732">Signal</keyword>
<dbReference type="Proteomes" id="UP000541444">
    <property type="component" value="Unassembled WGS sequence"/>
</dbReference>
<dbReference type="InterPro" id="IPR032675">
    <property type="entry name" value="LRR_dom_sf"/>
</dbReference>
<comment type="caution">
    <text evidence="9">The sequence shown here is derived from an EMBL/GenBank/DDBJ whole genome shotgun (WGS) entry which is preliminary data.</text>
</comment>
<dbReference type="Pfam" id="PF13855">
    <property type="entry name" value="LRR_8"/>
    <property type="match status" value="1"/>
</dbReference>
<evidence type="ECO:0000256" key="5">
    <source>
        <dbReference type="ARBA" id="ARBA00022737"/>
    </source>
</evidence>
<keyword evidence="5" id="KW-0677">Repeat</keyword>
<dbReference type="PANTHER" id="PTHR48063">
    <property type="entry name" value="LRR RECEPTOR-LIKE KINASE"/>
    <property type="match status" value="1"/>
</dbReference>
<accession>A0A7J7MXQ5</accession>
<reference evidence="9 10" key="1">
    <citation type="journal article" date="2020" name="IScience">
        <title>Genome Sequencing of the Endangered Kingdonia uniflora (Circaeasteraceae, Ranunculales) Reveals Potential Mechanisms of Evolutionary Specialization.</title>
        <authorList>
            <person name="Sun Y."/>
            <person name="Deng T."/>
            <person name="Zhang A."/>
            <person name="Moore M.J."/>
            <person name="Landis J.B."/>
            <person name="Lin N."/>
            <person name="Zhang H."/>
            <person name="Zhang X."/>
            <person name="Huang J."/>
            <person name="Zhang X."/>
            <person name="Sun H."/>
            <person name="Wang H."/>
        </authorList>
    </citation>
    <scope>NUCLEOTIDE SEQUENCE [LARGE SCALE GENOMIC DNA]</scope>
    <source>
        <strain evidence="9">TB1705</strain>
        <tissue evidence="9">Leaf</tissue>
    </source>
</reference>
<keyword evidence="10" id="KW-1185">Reference proteome</keyword>
<dbReference type="Pfam" id="PF00560">
    <property type="entry name" value="LRR_1"/>
    <property type="match status" value="2"/>
</dbReference>
<dbReference type="Gene3D" id="3.80.10.10">
    <property type="entry name" value="Ribonuclease Inhibitor"/>
    <property type="match status" value="2"/>
</dbReference>
<evidence type="ECO:0000256" key="2">
    <source>
        <dbReference type="ARBA" id="ARBA00022614"/>
    </source>
</evidence>
<evidence type="ECO:0000256" key="6">
    <source>
        <dbReference type="ARBA" id="ARBA00022989"/>
    </source>
</evidence>
<dbReference type="InterPro" id="IPR046956">
    <property type="entry name" value="RLP23-like"/>
</dbReference>
<dbReference type="GO" id="GO:0016020">
    <property type="term" value="C:membrane"/>
    <property type="evidence" value="ECO:0007669"/>
    <property type="project" value="UniProtKB-SubCell"/>
</dbReference>
<keyword evidence="8" id="KW-0325">Glycoprotein</keyword>
<name>A0A7J7MXQ5_9MAGN</name>
<dbReference type="EMBL" id="JACGCM010001190">
    <property type="protein sequence ID" value="KAF6159584.1"/>
    <property type="molecule type" value="Genomic_DNA"/>
</dbReference>